<sequence length="283" mass="32179">MSNVLKPSHYVPVEQLRLLEAVRKHQQLQEEETAAAKTEEEWNAERLLARDEQLAHLRRTILEDAQTLAEDQVRHATAEAEQLIEQTQAQIEAWWNERRSEDDALRDEIRMQALSTGYAEGYEKAETAVQEVYASKVVESATILEQAYQLKEQIIQEAEPFVVSLSCMIAEKIMNEQIAVDPERIVDMIRTQLSRKRESGTITLCVSAEHFNMLHAAREELSLSIDSQAELQIIPDATVKDHGCVIRSALGSIDARIDTQLAEIKKALLQVAHQQEERSDNDI</sequence>
<evidence type="ECO:0000256" key="2">
    <source>
        <dbReference type="ARBA" id="ARBA00006602"/>
    </source>
</evidence>
<evidence type="ECO:0000256" key="1">
    <source>
        <dbReference type="ARBA" id="ARBA00003041"/>
    </source>
</evidence>
<comment type="function">
    <text evidence="1">Needed for flagellar regrowth and assembly.</text>
</comment>
<dbReference type="Proteomes" id="UP000634529">
    <property type="component" value="Unassembled WGS sequence"/>
</dbReference>
<comment type="caution">
    <text evidence="8">The sequence shown here is derived from an EMBL/GenBank/DDBJ whole genome shotgun (WGS) entry which is preliminary data.</text>
</comment>
<dbReference type="PANTHER" id="PTHR34982:SF1">
    <property type="entry name" value="FLAGELLAR ASSEMBLY PROTEIN FLIH"/>
    <property type="match status" value="1"/>
</dbReference>
<proteinExistence type="inferred from homology"/>
<accession>A0ABR9AV21</accession>
<keyword evidence="3" id="KW-0813">Transport</keyword>
<keyword evidence="8" id="KW-0969">Cilium</keyword>
<evidence type="ECO:0000313" key="9">
    <source>
        <dbReference type="Proteomes" id="UP000634529"/>
    </source>
</evidence>
<keyword evidence="6" id="KW-1006">Bacterial flagellum protein export</keyword>
<evidence type="ECO:0000256" key="5">
    <source>
        <dbReference type="ARBA" id="ARBA00022927"/>
    </source>
</evidence>
<keyword evidence="4" id="KW-1005">Bacterial flagellum biogenesis</keyword>
<reference evidence="8 9" key="1">
    <citation type="submission" date="2020-09" db="EMBL/GenBank/DDBJ databases">
        <title>Paenibacillus sp. CAU 1523 isolated from sand of Haeundae Beach.</title>
        <authorList>
            <person name="Kim W."/>
        </authorList>
    </citation>
    <scope>NUCLEOTIDE SEQUENCE [LARGE SCALE GENOMIC DNA]</scope>
    <source>
        <strain evidence="8 9">CAU 1523</strain>
    </source>
</reference>
<feature type="domain" description="Flagellar assembly protein FliH/Type III secretion system HrpE" evidence="7">
    <location>
        <begin position="142"/>
        <end position="263"/>
    </location>
</feature>
<protein>
    <submittedName>
        <fullName evidence="8">Flagellar assembly protein FliH</fullName>
    </submittedName>
</protein>
<evidence type="ECO:0000313" key="8">
    <source>
        <dbReference type="EMBL" id="MBD8497060.1"/>
    </source>
</evidence>
<keyword evidence="9" id="KW-1185">Reference proteome</keyword>
<dbReference type="EMBL" id="JACYTN010000001">
    <property type="protein sequence ID" value="MBD8497060.1"/>
    <property type="molecule type" value="Genomic_DNA"/>
</dbReference>
<dbReference type="PANTHER" id="PTHR34982">
    <property type="entry name" value="YOP PROTEINS TRANSLOCATION PROTEIN L"/>
    <property type="match status" value="1"/>
</dbReference>
<evidence type="ECO:0000256" key="4">
    <source>
        <dbReference type="ARBA" id="ARBA00022795"/>
    </source>
</evidence>
<gene>
    <name evidence="8" type="ORF">IFO66_01975</name>
</gene>
<organism evidence="8 9">
    <name type="scientific">Paenibacillus arenosi</name>
    <dbReference type="NCBI Taxonomy" id="2774142"/>
    <lineage>
        <taxon>Bacteria</taxon>
        <taxon>Bacillati</taxon>
        <taxon>Bacillota</taxon>
        <taxon>Bacilli</taxon>
        <taxon>Bacillales</taxon>
        <taxon>Paenibacillaceae</taxon>
        <taxon>Paenibacillus</taxon>
    </lineage>
</organism>
<comment type="similarity">
    <text evidence="2">Belongs to the FliH family.</text>
</comment>
<keyword evidence="8" id="KW-0282">Flagellum</keyword>
<dbReference type="InterPro" id="IPR018035">
    <property type="entry name" value="Flagellar_FliH/T3SS_HrpE"/>
</dbReference>
<dbReference type="InterPro" id="IPR051472">
    <property type="entry name" value="T3SS_Stator/FliH"/>
</dbReference>
<dbReference type="Pfam" id="PF02108">
    <property type="entry name" value="FliH"/>
    <property type="match status" value="1"/>
</dbReference>
<keyword evidence="5" id="KW-0653">Protein transport</keyword>
<name>A0ABR9AV21_9BACL</name>
<evidence type="ECO:0000256" key="3">
    <source>
        <dbReference type="ARBA" id="ARBA00022448"/>
    </source>
</evidence>
<evidence type="ECO:0000259" key="7">
    <source>
        <dbReference type="Pfam" id="PF02108"/>
    </source>
</evidence>
<keyword evidence="8" id="KW-0966">Cell projection</keyword>
<evidence type="ECO:0000256" key="6">
    <source>
        <dbReference type="ARBA" id="ARBA00023225"/>
    </source>
</evidence>